<dbReference type="GO" id="GO:0005506">
    <property type="term" value="F:iron ion binding"/>
    <property type="evidence" value="ECO:0007669"/>
    <property type="project" value="InterPro"/>
</dbReference>
<dbReference type="PROSITE" id="PS00086">
    <property type="entry name" value="CYTOCHROME_P450"/>
    <property type="match status" value="1"/>
</dbReference>
<dbReference type="GO" id="GO:0016705">
    <property type="term" value="F:oxidoreductase activity, acting on paired donors, with incorporation or reduction of molecular oxygen"/>
    <property type="evidence" value="ECO:0007669"/>
    <property type="project" value="InterPro"/>
</dbReference>
<sequence>MPGLVELAQAAQDRPVIAFAIIGLVLAALWKGLTSGQPHPDNVPWVGKEEGKPFAITRATYASFNKAIVWLTEGYQKYSLKGKTYLIPDFSGRHEVVIPINKLKWLADQPDNVASVRAAHYDVLQGDYAFTTPYLLETVYHEHVIHKSLARKVDNIIPAIHDEIVNCFDTTWGFDAANYKEIPVWDNTMDMISRISNRMFVGLPLCRNEDFLKHNSAFAVDVIMATSIMPFIPKFLHPIMGHLVCLPNHYHYWMTRKHTLPVIHQRLADIAEKDANPDSKIEIPDDYITWHIQVAKSEGRAKEMEPEMISRFIMPIEFAAIHTTSLTLTMILFDLLSADRAQEYLDGLREEAERIFPETLDAGGRWTKKILTKLVRADSAIRESMRVSNFVTRGITRKVVAKDGLRNEEEGWTAPCGSLISVDEHSRHHDPAVFPEPDKYDAFRFSRPREEYEAARERNAEDLQKYVDMKNLSMVSTGENFLAFGHGRHACPGRFLVQHELKMMLAHIVMHYDVKLLPSRPPNQWLGTTIVPPMKATISIKRKASAPVNK</sequence>
<dbReference type="Gene3D" id="1.10.630.10">
    <property type="entry name" value="Cytochrome P450"/>
    <property type="match status" value="1"/>
</dbReference>
<evidence type="ECO:0000256" key="3">
    <source>
        <dbReference type="ARBA" id="ARBA00022617"/>
    </source>
</evidence>
<feature type="binding site" description="axial binding residue" evidence="8">
    <location>
        <position position="491"/>
    </location>
    <ligand>
        <name>heme</name>
        <dbReference type="ChEBI" id="CHEBI:30413"/>
    </ligand>
    <ligandPart>
        <name>Fe</name>
        <dbReference type="ChEBI" id="CHEBI:18248"/>
    </ligandPart>
</feature>
<evidence type="ECO:0000256" key="4">
    <source>
        <dbReference type="ARBA" id="ARBA00022723"/>
    </source>
</evidence>
<comment type="caution">
    <text evidence="10">The sequence shown here is derived from an EMBL/GenBank/DDBJ whole genome shotgun (WGS) entry which is preliminary data.</text>
</comment>
<evidence type="ECO:0000313" key="10">
    <source>
        <dbReference type="EMBL" id="KAL1587969.1"/>
    </source>
</evidence>
<dbReference type="InterPro" id="IPR017972">
    <property type="entry name" value="Cyt_P450_CS"/>
</dbReference>
<dbReference type="GO" id="GO:0004497">
    <property type="term" value="F:monooxygenase activity"/>
    <property type="evidence" value="ECO:0007669"/>
    <property type="project" value="UniProtKB-KW"/>
</dbReference>
<dbReference type="InterPro" id="IPR036396">
    <property type="entry name" value="Cyt_P450_sf"/>
</dbReference>
<dbReference type="PANTHER" id="PTHR46206:SF1">
    <property type="entry name" value="P450, PUTATIVE (EUROFUNG)-RELATED"/>
    <property type="match status" value="1"/>
</dbReference>
<evidence type="ECO:0000256" key="5">
    <source>
        <dbReference type="ARBA" id="ARBA00023002"/>
    </source>
</evidence>
<evidence type="ECO:0000313" key="11">
    <source>
        <dbReference type="Proteomes" id="UP000803884"/>
    </source>
</evidence>
<evidence type="ECO:0000256" key="8">
    <source>
        <dbReference type="PIRSR" id="PIRSR602403-1"/>
    </source>
</evidence>
<keyword evidence="5 9" id="KW-0560">Oxidoreductase</keyword>
<comment type="similarity">
    <text evidence="2 9">Belongs to the cytochrome P450 family.</text>
</comment>
<evidence type="ECO:0008006" key="12">
    <source>
        <dbReference type="Google" id="ProtNLM"/>
    </source>
</evidence>
<dbReference type="RefSeq" id="XP_069231074.1">
    <property type="nucleotide sequence ID" value="XM_069371912.1"/>
</dbReference>
<dbReference type="GO" id="GO:0020037">
    <property type="term" value="F:heme binding"/>
    <property type="evidence" value="ECO:0007669"/>
    <property type="project" value="InterPro"/>
</dbReference>
<dbReference type="PRINTS" id="PR00465">
    <property type="entry name" value="EP450IV"/>
</dbReference>
<reference evidence="10 11" key="1">
    <citation type="journal article" date="2020" name="Microbiol. Resour. Announc.">
        <title>Draft Genome Sequence of a Cladosporium Species Isolated from the Mesophotic Ascidian Didemnum maculosum.</title>
        <authorList>
            <person name="Gioti A."/>
            <person name="Siaperas R."/>
            <person name="Nikolaivits E."/>
            <person name="Le Goff G."/>
            <person name="Ouazzani J."/>
            <person name="Kotoulas G."/>
            <person name="Topakas E."/>
        </authorList>
    </citation>
    <scope>NUCLEOTIDE SEQUENCE [LARGE SCALE GENOMIC DNA]</scope>
    <source>
        <strain evidence="10 11">TM138-S3</strain>
    </source>
</reference>
<dbReference type="Pfam" id="PF00067">
    <property type="entry name" value="p450"/>
    <property type="match status" value="1"/>
</dbReference>
<dbReference type="InterPro" id="IPR001128">
    <property type="entry name" value="Cyt_P450"/>
</dbReference>
<comment type="cofactor">
    <cofactor evidence="1 8">
        <name>heme</name>
        <dbReference type="ChEBI" id="CHEBI:30413"/>
    </cofactor>
</comment>
<dbReference type="EMBL" id="JAAQHG020000008">
    <property type="protein sequence ID" value="KAL1587969.1"/>
    <property type="molecule type" value="Genomic_DNA"/>
</dbReference>
<dbReference type="CDD" id="cd11041">
    <property type="entry name" value="CYP503A1-like"/>
    <property type="match status" value="1"/>
</dbReference>
<evidence type="ECO:0000256" key="9">
    <source>
        <dbReference type="RuleBase" id="RU000461"/>
    </source>
</evidence>
<keyword evidence="6 8" id="KW-0408">Iron</keyword>
<evidence type="ECO:0000256" key="7">
    <source>
        <dbReference type="ARBA" id="ARBA00023033"/>
    </source>
</evidence>
<gene>
    <name evidence="10" type="ORF">WHR41_03306</name>
</gene>
<dbReference type="Proteomes" id="UP000803884">
    <property type="component" value="Unassembled WGS sequence"/>
</dbReference>
<dbReference type="InterPro" id="IPR002403">
    <property type="entry name" value="Cyt_P450_E_grp-IV"/>
</dbReference>
<evidence type="ECO:0000256" key="2">
    <source>
        <dbReference type="ARBA" id="ARBA00010617"/>
    </source>
</evidence>
<name>A0AB34KSH2_9PEZI</name>
<dbReference type="AlphaFoldDB" id="A0AB34KSH2"/>
<keyword evidence="4 8" id="KW-0479">Metal-binding</keyword>
<evidence type="ECO:0000256" key="6">
    <source>
        <dbReference type="ARBA" id="ARBA00023004"/>
    </source>
</evidence>
<dbReference type="PANTHER" id="PTHR46206">
    <property type="entry name" value="CYTOCHROME P450"/>
    <property type="match status" value="1"/>
</dbReference>
<evidence type="ECO:0000256" key="1">
    <source>
        <dbReference type="ARBA" id="ARBA00001971"/>
    </source>
</evidence>
<dbReference type="GeneID" id="96004750"/>
<protein>
    <recommendedName>
        <fullName evidence="12">Cytochrome P450</fullName>
    </recommendedName>
</protein>
<keyword evidence="11" id="KW-1185">Reference proteome</keyword>
<organism evidence="10 11">
    <name type="scientific">Cladosporium halotolerans</name>
    <dbReference type="NCBI Taxonomy" id="1052096"/>
    <lineage>
        <taxon>Eukaryota</taxon>
        <taxon>Fungi</taxon>
        <taxon>Dikarya</taxon>
        <taxon>Ascomycota</taxon>
        <taxon>Pezizomycotina</taxon>
        <taxon>Dothideomycetes</taxon>
        <taxon>Dothideomycetidae</taxon>
        <taxon>Cladosporiales</taxon>
        <taxon>Cladosporiaceae</taxon>
        <taxon>Cladosporium</taxon>
    </lineage>
</organism>
<keyword evidence="7 9" id="KW-0503">Monooxygenase</keyword>
<proteinExistence type="inferred from homology"/>
<dbReference type="SUPFAM" id="SSF48264">
    <property type="entry name" value="Cytochrome P450"/>
    <property type="match status" value="1"/>
</dbReference>
<keyword evidence="3 8" id="KW-0349">Heme</keyword>
<accession>A0AB34KSH2</accession>